<dbReference type="SUPFAM" id="SSF51556">
    <property type="entry name" value="Metallo-dependent hydrolases"/>
    <property type="match status" value="1"/>
</dbReference>
<dbReference type="SUPFAM" id="SSF51338">
    <property type="entry name" value="Composite domain of metallo-dependent hydrolases"/>
    <property type="match status" value="1"/>
</dbReference>
<dbReference type="InterPro" id="IPR032466">
    <property type="entry name" value="Metal_Hydrolase"/>
</dbReference>
<evidence type="ECO:0000259" key="2">
    <source>
        <dbReference type="Pfam" id="PF01979"/>
    </source>
</evidence>
<feature type="domain" description="Amidohydrolase-related" evidence="2">
    <location>
        <begin position="321"/>
        <end position="650"/>
    </location>
</feature>
<feature type="chain" id="PRO_5047528067" evidence="1">
    <location>
        <begin position="21"/>
        <end position="681"/>
    </location>
</feature>
<dbReference type="Gene3D" id="2.30.40.10">
    <property type="entry name" value="Urease, subunit C, domain 1"/>
    <property type="match status" value="2"/>
</dbReference>
<dbReference type="InterPro" id="IPR051781">
    <property type="entry name" value="Metallo-dep_Hydrolase"/>
</dbReference>
<accession>A0ABS8C3B5</accession>
<dbReference type="RefSeq" id="WP_226750775.1">
    <property type="nucleotide sequence ID" value="NZ_JAEINI020000004.1"/>
</dbReference>
<dbReference type="PANTHER" id="PTHR43135:SF3">
    <property type="entry name" value="ALPHA-D-RIBOSE 1-METHYLPHOSPHONATE 5-TRIPHOSPHATE DIPHOSPHATASE"/>
    <property type="match status" value="1"/>
</dbReference>
<evidence type="ECO:0000313" key="3">
    <source>
        <dbReference type="EMBL" id="MCB5226678.1"/>
    </source>
</evidence>
<evidence type="ECO:0000313" key="4">
    <source>
        <dbReference type="Proteomes" id="UP000633814"/>
    </source>
</evidence>
<name>A0ABS8C3B5_9ALTE</name>
<keyword evidence="4" id="KW-1185">Reference proteome</keyword>
<reference evidence="3 4" key="1">
    <citation type="submission" date="2021-10" db="EMBL/GenBank/DDBJ databases">
        <title>Alishewanella koreense sp. nov. isolated from seawater of southwestern coast in South Korea and the proposal for the reclassification of Rheinheimera perlucida and Rheinheimera tuosuensis as Arsukibacterium perlucida and Arsukibacterium tuosuensis.</title>
        <authorList>
            <person name="Kim K.H."/>
            <person name="Ruan W."/>
            <person name="Kim K.R."/>
            <person name="Baek J.H."/>
            <person name="Jeon C.O."/>
        </authorList>
    </citation>
    <scope>NUCLEOTIDE SEQUENCE [LARGE SCALE GENOMIC DNA]</scope>
    <source>
        <strain evidence="3 4">16-MA</strain>
    </source>
</reference>
<dbReference type="Gene3D" id="3.20.20.140">
    <property type="entry name" value="Metal-dependent hydrolases"/>
    <property type="match status" value="2"/>
</dbReference>
<evidence type="ECO:0000256" key="1">
    <source>
        <dbReference type="SAM" id="SignalP"/>
    </source>
</evidence>
<dbReference type="Proteomes" id="UP000633814">
    <property type="component" value="Unassembled WGS sequence"/>
</dbReference>
<dbReference type="Pfam" id="PF01979">
    <property type="entry name" value="Amidohydro_1"/>
    <property type="match status" value="1"/>
</dbReference>
<organism evidence="3 4">
    <name type="scientific">Alishewanella maricola</name>
    <dbReference type="NCBI Taxonomy" id="2795740"/>
    <lineage>
        <taxon>Bacteria</taxon>
        <taxon>Pseudomonadati</taxon>
        <taxon>Pseudomonadota</taxon>
        <taxon>Gammaproteobacteria</taxon>
        <taxon>Alteromonadales</taxon>
        <taxon>Alteromonadaceae</taxon>
        <taxon>Alishewanella</taxon>
    </lineage>
</organism>
<keyword evidence="1" id="KW-0732">Signal</keyword>
<protein>
    <submittedName>
        <fullName evidence="3">Amidohydrolase family protein</fullName>
    </submittedName>
</protein>
<dbReference type="EMBL" id="JAEINI020000004">
    <property type="protein sequence ID" value="MCB5226678.1"/>
    <property type="molecule type" value="Genomic_DNA"/>
</dbReference>
<comment type="caution">
    <text evidence="3">The sequence shown here is derived from an EMBL/GenBank/DDBJ whole genome shotgun (WGS) entry which is preliminary data.</text>
</comment>
<dbReference type="InterPro" id="IPR006680">
    <property type="entry name" value="Amidohydro-rel"/>
</dbReference>
<dbReference type="PANTHER" id="PTHR43135">
    <property type="entry name" value="ALPHA-D-RIBOSE 1-METHYLPHOSPHONATE 5-TRIPHOSPHATE DIPHOSPHATASE"/>
    <property type="match status" value="1"/>
</dbReference>
<dbReference type="InterPro" id="IPR011059">
    <property type="entry name" value="Metal-dep_hydrolase_composite"/>
</dbReference>
<sequence>MRLLLCGVMLGMLFGCSKPAPTSTSETPSEEHFTVMLNGNRVGHLHVMTAGSQISIDYDYKSNGRGPASKEILSLDAQGLPTAWQINGNTTFGNSISEQMQRSAEQVSWQDATGADQKTVPGMALYVPQNSSPYSAYIMAKALLDTPAKMLPALPAGQLSIEKLESLVVDNNGSELTVSTYALSGADLDPDYLVLDEQLRFFAFINPRFIVIREGFEAEEAQLRQRSANYSTQRFEAIQAEFAHRYDGVVRIRNVRVFQPEQLALSEPVSVLVKDGRIERIAPLEEATQPGETEITGNGGSLLPGLYDMHGHVGDDDGLMNVLAGVTSIRDMGNSLEVLGELIGKIDAGILAGPRISRYGMIEGKSPTNNNNGILVETEAQALAAVQTYADNGFPGIKIYNSMKGEWVPAMAELAKARGMRVSGHVPAFSNANAMIKAGYHELTHINQVMLGWVLQPDEDTRTLLRLTALDRLPALDLNSEPVQYTLQLMRDNNVAMEPTLAIHERLLLSRNGETQRAVLDYIDNMPPGVQRSAKVSMVQVTSPEQDAAYRGAYEQIVKTLTMMREKGIFIVPGTDLGGAFTLHRELELYQQLGFSPAELLKLASYDMAKYMGHNELGSIEAGKLADFFLVPNDPTVDFKAVKTISLVSRGGVFYYPSEVYPKLGIKPFTDKPAVRTLMVE</sequence>
<feature type="signal peptide" evidence="1">
    <location>
        <begin position="1"/>
        <end position="20"/>
    </location>
</feature>
<proteinExistence type="predicted"/>
<dbReference type="PROSITE" id="PS51257">
    <property type="entry name" value="PROKAR_LIPOPROTEIN"/>
    <property type="match status" value="1"/>
</dbReference>
<gene>
    <name evidence="3" type="ORF">JAO78_007585</name>
</gene>